<dbReference type="AlphaFoldDB" id="A0A072TDD4"/>
<dbReference type="EMBL" id="KL404321">
    <property type="protein sequence ID" value="KEH15251.1"/>
    <property type="molecule type" value="Genomic_DNA"/>
</dbReference>
<reference evidence="2" key="3">
    <citation type="submission" date="2015-06" db="UniProtKB">
        <authorList>
            <consortium name="EnsemblPlants"/>
        </authorList>
    </citation>
    <scope>IDENTIFICATION</scope>
    <source>
        <strain evidence="2">cv. Jemalong A17</strain>
    </source>
</reference>
<proteinExistence type="predicted"/>
<keyword evidence="3" id="KW-1185">Reference proteome</keyword>
<dbReference type="HOGENOM" id="CLU_2324022_0_0_1"/>
<accession>A0A072TDD4</accession>
<evidence type="ECO:0000313" key="2">
    <source>
        <dbReference type="EnsemblPlants" id="KEH15251"/>
    </source>
</evidence>
<reference evidence="1 3" key="1">
    <citation type="journal article" date="2011" name="Nature">
        <title>The Medicago genome provides insight into the evolution of rhizobial symbioses.</title>
        <authorList>
            <person name="Young N.D."/>
            <person name="Debelle F."/>
            <person name="Oldroyd G.E."/>
            <person name="Geurts R."/>
            <person name="Cannon S.B."/>
            <person name="Udvardi M.K."/>
            <person name="Benedito V.A."/>
            <person name="Mayer K.F."/>
            <person name="Gouzy J."/>
            <person name="Schoof H."/>
            <person name="Van de Peer Y."/>
            <person name="Proost S."/>
            <person name="Cook D.R."/>
            <person name="Meyers B.C."/>
            <person name="Spannagl M."/>
            <person name="Cheung F."/>
            <person name="De Mita S."/>
            <person name="Krishnakumar V."/>
            <person name="Gundlach H."/>
            <person name="Zhou S."/>
            <person name="Mudge J."/>
            <person name="Bharti A.K."/>
            <person name="Murray J.D."/>
            <person name="Naoumkina M.A."/>
            <person name="Rosen B."/>
            <person name="Silverstein K.A."/>
            <person name="Tang H."/>
            <person name="Rombauts S."/>
            <person name="Zhao P.X."/>
            <person name="Zhou P."/>
            <person name="Barbe V."/>
            <person name="Bardou P."/>
            <person name="Bechner M."/>
            <person name="Bellec A."/>
            <person name="Berger A."/>
            <person name="Berges H."/>
            <person name="Bidwell S."/>
            <person name="Bisseling T."/>
            <person name="Choisne N."/>
            <person name="Couloux A."/>
            <person name="Denny R."/>
            <person name="Deshpande S."/>
            <person name="Dai X."/>
            <person name="Doyle J.J."/>
            <person name="Dudez A.M."/>
            <person name="Farmer A.D."/>
            <person name="Fouteau S."/>
            <person name="Franken C."/>
            <person name="Gibelin C."/>
            <person name="Gish J."/>
            <person name="Goldstein S."/>
            <person name="Gonzalez A.J."/>
            <person name="Green P.J."/>
            <person name="Hallab A."/>
            <person name="Hartog M."/>
            <person name="Hua A."/>
            <person name="Humphray S.J."/>
            <person name="Jeong D.H."/>
            <person name="Jing Y."/>
            <person name="Jocker A."/>
            <person name="Kenton S.M."/>
            <person name="Kim D.J."/>
            <person name="Klee K."/>
            <person name="Lai H."/>
            <person name="Lang C."/>
            <person name="Lin S."/>
            <person name="Macmil S.L."/>
            <person name="Magdelenat G."/>
            <person name="Matthews L."/>
            <person name="McCorrison J."/>
            <person name="Monaghan E.L."/>
            <person name="Mun J.H."/>
            <person name="Najar F.Z."/>
            <person name="Nicholson C."/>
            <person name="Noirot C."/>
            <person name="O'Bleness M."/>
            <person name="Paule C.R."/>
            <person name="Poulain J."/>
            <person name="Prion F."/>
            <person name="Qin B."/>
            <person name="Qu C."/>
            <person name="Retzel E.F."/>
            <person name="Riddle C."/>
            <person name="Sallet E."/>
            <person name="Samain S."/>
            <person name="Samson N."/>
            <person name="Sanders I."/>
            <person name="Saurat O."/>
            <person name="Scarpelli C."/>
            <person name="Schiex T."/>
            <person name="Segurens B."/>
            <person name="Severin A.J."/>
            <person name="Sherrier D.J."/>
            <person name="Shi R."/>
            <person name="Sims S."/>
            <person name="Singer S.R."/>
            <person name="Sinharoy S."/>
            <person name="Sterck L."/>
            <person name="Viollet A."/>
            <person name="Wang B.B."/>
            <person name="Wang K."/>
            <person name="Wang M."/>
            <person name="Wang X."/>
            <person name="Warfsmann J."/>
            <person name="Weissenbach J."/>
            <person name="White D.D."/>
            <person name="White J.D."/>
            <person name="Wiley G.B."/>
            <person name="Wincker P."/>
            <person name="Xing Y."/>
            <person name="Yang L."/>
            <person name="Yao Z."/>
            <person name="Ying F."/>
            <person name="Zhai J."/>
            <person name="Zhou L."/>
            <person name="Zuber A."/>
            <person name="Denarie J."/>
            <person name="Dixon R.A."/>
            <person name="May G.D."/>
            <person name="Schwartz D.C."/>
            <person name="Rogers J."/>
            <person name="Quetier F."/>
            <person name="Town C.D."/>
            <person name="Roe B.A."/>
        </authorList>
    </citation>
    <scope>NUCLEOTIDE SEQUENCE [LARGE SCALE GENOMIC DNA]</scope>
    <source>
        <strain evidence="1">A17</strain>
        <strain evidence="2 3">cv. Jemalong A17</strain>
    </source>
</reference>
<sequence length="99" mass="11433">MSTRNRLSSCPTSVYLRYYYTFYHGNVDGMYLGAEAMIGIVRLAFPLDLGLGWYRRVGTVSRVCSGGMNRMSIRMSRNMDNVVVRAGREYEITDRRLFN</sequence>
<gene>
    <name evidence="1" type="ORF">MTR_1597s0010</name>
</gene>
<protein>
    <submittedName>
        <fullName evidence="1 2">Uncharacterized protein</fullName>
    </submittedName>
</protein>
<dbReference type="Proteomes" id="UP000002051">
    <property type="component" value="Unassembled WGS sequence"/>
</dbReference>
<dbReference type="EnsemblPlants" id="KEH15251">
    <property type="protein sequence ID" value="KEH15251"/>
    <property type="gene ID" value="MTR_1597s0010"/>
</dbReference>
<organism evidence="1 3">
    <name type="scientific">Medicago truncatula</name>
    <name type="common">Barrel medic</name>
    <name type="synonym">Medicago tribuloides</name>
    <dbReference type="NCBI Taxonomy" id="3880"/>
    <lineage>
        <taxon>Eukaryota</taxon>
        <taxon>Viridiplantae</taxon>
        <taxon>Streptophyta</taxon>
        <taxon>Embryophyta</taxon>
        <taxon>Tracheophyta</taxon>
        <taxon>Spermatophyta</taxon>
        <taxon>Magnoliopsida</taxon>
        <taxon>eudicotyledons</taxon>
        <taxon>Gunneridae</taxon>
        <taxon>Pentapetalae</taxon>
        <taxon>rosids</taxon>
        <taxon>fabids</taxon>
        <taxon>Fabales</taxon>
        <taxon>Fabaceae</taxon>
        <taxon>Papilionoideae</taxon>
        <taxon>50 kb inversion clade</taxon>
        <taxon>NPAAA clade</taxon>
        <taxon>Hologalegina</taxon>
        <taxon>IRL clade</taxon>
        <taxon>Trifolieae</taxon>
        <taxon>Medicago</taxon>
    </lineage>
</organism>
<evidence type="ECO:0000313" key="1">
    <source>
        <dbReference type="EMBL" id="KEH15251.1"/>
    </source>
</evidence>
<name>A0A072TDD4_MEDTR</name>
<evidence type="ECO:0000313" key="3">
    <source>
        <dbReference type="Proteomes" id="UP000002051"/>
    </source>
</evidence>
<reference evidence="1 3" key="2">
    <citation type="journal article" date="2014" name="BMC Genomics">
        <title>An improved genome release (version Mt4.0) for the model legume Medicago truncatula.</title>
        <authorList>
            <person name="Tang H."/>
            <person name="Krishnakumar V."/>
            <person name="Bidwell S."/>
            <person name="Rosen B."/>
            <person name="Chan A."/>
            <person name="Zhou S."/>
            <person name="Gentzbittel L."/>
            <person name="Childs K.L."/>
            <person name="Yandell M."/>
            <person name="Gundlach H."/>
            <person name="Mayer K.F."/>
            <person name="Schwartz D.C."/>
            <person name="Town C.D."/>
        </authorList>
    </citation>
    <scope>GENOME REANNOTATION</scope>
    <source>
        <strain evidence="1">A17</strain>
        <strain evidence="2 3">cv. Jemalong A17</strain>
    </source>
</reference>